<dbReference type="GeneID" id="24905982"/>
<organism evidence="1 2">
    <name type="scientific">Thermococcus paralvinellae</name>
    <dbReference type="NCBI Taxonomy" id="582419"/>
    <lineage>
        <taxon>Archaea</taxon>
        <taxon>Methanobacteriati</taxon>
        <taxon>Methanobacteriota</taxon>
        <taxon>Thermococci</taxon>
        <taxon>Thermococcales</taxon>
        <taxon>Thermococcaceae</taxon>
        <taxon>Thermococcus</taxon>
    </lineage>
</organism>
<dbReference type="RefSeq" id="WP_042680877.1">
    <property type="nucleotide sequence ID" value="NZ_CP006965.1"/>
</dbReference>
<dbReference type="STRING" id="582419.TES1_1014"/>
<proteinExistence type="predicted"/>
<sequence>MKYKPENDVVEVLGEILSDPVNWKKSWDEIRELVREKTGKEAGKWELKSYLYRYSVSVPVWVFLDERHSKLQQALKRTFKGFPVLVGLKDETLETIWDFGIDKGLEKGLDEDDMIL</sequence>
<accession>W0I7I8</accession>
<dbReference type="Proteomes" id="UP000019027">
    <property type="component" value="Chromosome"/>
</dbReference>
<dbReference type="HOGENOM" id="CLU_2091420_0_0_2"/>
<evidence type="ECO:0000313" key="2">
    <source>
        <dbReference type="Proteomes" id="UP000019027"/>
    </source>
</evidence>
<name>W0I7I8_9EURY</name>
<gene>
    <name evidence="1" type="ORF">TES1_1014</name>
</gene>
<dbReference type="KEGG" id="ths:TES1_1014"/>
<dbReference type="AlphaFoldDB" id="W0I7I8"/>
<keyword evidence="2" id="KW-1185">Reference proteome</keyword>
<reference evidence="1 2" key="1">
    <citation type="journal article" date="2014" name="Int. J. Syst. Evol. Microbiol.">
        <title>Thermococcus paralvinellae sp. nov. and Thermococcus cleftensis sp. nov. of hyperthermophilic heterotrophs from deep-sea hydrothermal vents.</title>
        <authorList>
            <person name="Hensley S.A."/>
            <person name="Jung J.H."/>
            <person name="Park C.S."/>
            <person name="Holden J.F."/>
        </authorList>
    </citation>
    <scope>NUCLEOTIDE SEQUENCE [LARGE SCALE GENOMIC DNA]</scope>
    <source>
        <strain evidence="1 2">ES1</strain>
    </source>
</reference>
<protein>
    <submittedName>
        <fullName evidence="1">Uncharacterized protein</fullName>
    </submittedName>
</protein>
<evidence type="ECO:0000313" key="1">
    <source>
        <dbReference type="EMBL" id="AHF80398.1"/>
    </source>
</evidence>
<dbReference type="EMBL" id="CP006965">
    <property type="protein sequence ID" value="AHF80398.1"/>
    <property type="molecule type" value="Genomic_DNA"/>
</dbReference>